<sequence length="733" mass="82638">MNNNNTPPREDTLSSTEEELDYYAILNLPRHPPPTESQIRSAYRTLTLSFHPDKQPAELTESAIWYFSRIQAAYDTLIDPKKRMVYDMMGAEGVRREWAAKDMRVGVKAMSGDEFRSWFLERMKKKERSLVEDLVDATGSFTVGIDVTDAVHVDDEGEITSFRTPSLKLSAFSLGYSFRAPMPTMELLFGKKEREDEDEGGDEASKPFMHDEEDDMELVFNAGIAGRVSRPRRNVAFEQLDGTLEERSVLLPHILATDQFNLGVSATRAFRGFCYPKGILAKPQFSFLQDSTVVVKASVLPHPSLETSWAKPVIAIPGTKPFRVELSASLDRSLQQVLPSLGLNISRPIADRKVMFCDWSTGTLFWPQAVRQFFQPLIHLGLQPESLFSVPFPESHFQVGVVSEPENQLVGWDDDEDEDEEEEFKTVRRKQRKQSKAAEFWQAVIVASPVQTALSFSYSRNIFSGQAASERVRSEWSSEGHYPLTADNEPRSVRVKIETTVGQDMSLGWYIEGTRNIGGLSRMGLGVGVRDVQGLVMTVSWSRLGQSIRVPISLLPFDVVDADLAALAVICPWLAYCALEFGFIRPRERKKQRRVIARRQKQLRKLVPKKRAESQAAIELMAEQVQRRQAKEARQDGLIITRAEYGHYPLKKDKGGVGEPQVTDVSIPVAALVDHGQLSISKNMVKSHIIGFHDPAPLLPKTLKIWYNYHGKEHYVEADDAEGIACPMRAHLL</sequence>
<dbReference type="Pfam" id="PF11875">
    <property type="entry name" value="DnaJ-like_C11_C"/>
    <property type="match status" value="1"/>
</dbReference>
<dbReference type="PRINTS" id="PR00625">
    <property type="entry name" value="JDOMAIN"/>
</dbReference>
<feature type="domain" description="J" evidence="3">
    <location>
        <begin position="21"/>
        <end position="90"/>
    </location>
</feature>
<feature type="transmembrane region" description="Helical" evidence="2">
    <location>
        <begin position="564"/>
        <end position="584"/>
    </location>
</feature>
<organism evidence="4 5">
    <name type="scientific">Aspergillus ibericus CBS 121593</name>
    <dbReference type="NCBI Taxonomy" id="1448316"/>
    <lineage>
        <taxon>Eukaryota</taxon>
        <taxon>Fungi</taxon>
        <taxon>Dikarya</taxon>
        <taxon>Ascomycota</taxon>
        <taxon>Pezizomycotina</taxon>
        <taxon>Eurotiomycetes</taxon>
        <taxon>Eurotiomycetidae</taxon>
        <taxon>Eurotiales</taxon>
        <taxon>Aspergillaceae</taxon>
        <taxon>Aspergillus</taxon>
        <taxon>Aspergillus subgen. Circumdati</taxon>
    </lineage>
</organism>
<dbReference type="SMART" id="SM00271">
    <property type="entry name" value="DnaJ"/>
    <property type="match status" value="1"/>
</dbReference>
<keyword evidence="5" id="KW-1185">Reference proteome</keyword>
<dbReference type="OrthoDB" id="666364at2759"/>
<dbReference type="VEuPathDB" id="FungiDB:BO80DRAFT_424273"/>
<dbReference type="GeneID" id="37224108"/>
<keyword evidence="2" id="KW-1133">Transmembrane helix</keyword>
<dbReference type="GO" id="GO:0005739">
    <property type="term" value="C:mitochondrion"/>
    <property type="evidence" value="ECO:0007669"/>
    <property type="project" value="GOC"/>
</dbReference>
<dbReference type="PROSITE" id="PS50076">
    <property type="entry name" value="DNAJ_2"/>
    <property type="match status" value="1"/>
</dbReference>
<dbReference type="InterPro" id="IPR052243">
    <property type="entry name" value="Mito_inner_membrane_organizer"/>
</dbReference>
<evidence type="ECO:0000313" key="4">
    <source>
        <dbReference type="EMBL" id="RAL01898.1"/>
    </source>
</evidence>
<dbReference type="Proteomes" id="UP000249402">
    <property type="component" value="Unassembled WGS sequence"/>
</dbReference>
<name>A0A395H4T4_9EURO</name>
<dbReference type="InterPro" id="IPR036869">
    <property type="entry name" value="J_dom_sf"/>
</dbReference>
<evidence type="ECO:0000259" key="3">
    <source>
        <dbReference type="PROSITE" id="PS50076"/>
    </source>
</evidence>
<reference evidence="4 5" key="1">
    <citation type="submission" date="2018-02" db="EMBL/GenBank/DDBJ databases">
        <title>The genomes of Aspergillus section Nigri reveals drivers in fungal speciation.</title>
        <authorList>
            <consortium name="DOE Joint Genome Institute"/>
            <person name="Vesth T.C."/>
            <person name="Nybo J."/>
            <person name="Theobald S."/>
            <person name="Brandl J."/>
            <person name="Frisvad J.C."/>
            <person name="Nielsen K.F."/>
            <person name="Lyhne E.K."/>
            <person name="Kogle M.E."/>
            <person name="Kuo A."/>
            <person name="Riley R."/>
            <person name="Clum A."/>
            <person name="Nolan M."/>
            <person name="Lipzen A."/>
            <person name="Salamov A."/>
            <person name="Henrissat B."/>
            <person name="Wiebenga A."/>
            <person name="De vries R.P."/>
            <person name="Grigoriev I.V."/>
            <person name="Mortensen U.H."/>
            <person name="Andersen M.R."/>
            <person name="Baker S.E."/>
        </authorList>
    </citation>
    <scope>NUCLEOTIDE SEQUENCE [LARGE SCALE GENOMIC DNA]</scope>
    <source>
        <strain evidence="4 5">CBS 121593</strain>
    </source>
</reference>
<dbReference type="InterPro" id="IPR018253">
    <property type="entry name" value="DnaJ_domain_CS"/>
</dbReference>
<dbReference type="PANTHER" id="PTHR44157">
    <property type="entry name" value="DNAJ HOMOLOG SUBFAMILY C MEMBER 11"/>
    <property type="match status" value="1"/>
</dbReference>
<dbReference type="PANTHER" id="PTHR44157:SF1">
    <property type="entry name" value="DNAJ HOMOLOG SUBFAMILY C MEMBER 11"/>
    <property type="match status" value="1"/>
</dbReference>
<dbReference type="PROSITE" id="PS00636">
    <property type="entry name" value="DNAJ_1"/>
    <property type="match status" value="1"/>
</dbReference>
<proteinExistence type="predicted"/>
<evidence type="ECO:0000313" key="5">
    <source>
        <dbReference type="Proteomes" id="UP000249402"/>
    </source>
</evidence>
<dbReference type="Pfam" id="PF00226">
    <property type="entry name" value="DnaJ"/>
    <property type="match status" value="1"/>
</dbReference>
<dbReference type="SUPFAM" id="SSF46565">
    <property type="entry name" value="Chaperone J-domain"/>
    <property type="match status" value="1"/>
</dbReference>
<evidence type="ECO:0000256" key="1">
    <source>
        <dbReference type="ARBA" id="ARBA00023186"/>
    </source>
</evidence>
<dbReference type="InterPro" id="IPR001623">
    <property type="entry name" value="DnaJ_domain"/>
</dbReference>
<dbReference type="STRING" id="1448316.A0A395H4T4"/>
<keyword evidence="2" id="KW-0812">Transmembrane</keyword>
<protein>
    <submittedName>
        <fullName evidence="4">DnaJ domain protein</fullName>
    </submittedName>
</protein>
<keyword evidence="1" id="KW-0143">Chaperone</keyword>
<evidence type="ECO:0000256" key="2">
    <source>
        <dbReference type="SAM" id="Phobius"/>
    </source>
</evidence>
<dbReference type="InterPro" id="IPR024586">
    <property type="entry name" value="DnaJ-like_C11_C"/>
</dbReference>
<accession>A0A395H4T4</accession>
<dbReference type="Gene3D" id="1.10.287.110">
    <property type="entry name" value="DnaJ domain"/>
    <property type="match status" value="1"/>
</dbReference>
<dbReference type="RefSeq" id="XP_025576225.1">
    <property type="nucleotide sequence ID" value="XM_025719243.1"/>
</dbReference>
<keyword evidence="2" id="KW-0472">Membrane</keyword>
<dbReference type="AlphaFoldDB" id="A0A395H4T4"/>
<dbReference type="CDD" id="cd06257">
    <property type="entry name" value="DnaJ"/>
    <property type="match status" value="1"/>
</dbReference>
<gene>
    <name evidence="4" type="ORF">BO80DRAFT_424273</name>
</gene>
<dbReference type="GO" id="GO:0042407">
    <property type="term" value="P:cristae formation"/>
    <property type="evidence" value="ECO:0007669"/>
    <property type="project" value="TreeGrafter"/>
</dbReference>
<dbReference type="EMBL" id="KZ824433">
    <property type="protein sequence ID" value="RAL01898.1"/>
    <property type="molecule type" value="Genomic_DNA"/>
</dbReference>